<accession>A0A4Z2IVN1</accession>
<feature type="region of interest" description="Disordered" evidence="1">
    <location>
        <begin position="44"/>
        <end position="88"/>
    </location>
</feature>
<protein>
    <submittedName>
        <fullName evidence="2">Uncharacterized protein</fullName>
    </submittedName>
</protein>
<evidence type="ECO:0000313" key="3">
    <source>
        <dbReference type="Proteomes" id="UP000314294"/>
    </source>
</evidence>
<dbReference type="AlphaFoldDB" id="A0A4Z2IVN1"/>
<comment type="caution">
    <text evidence="2">The sequence shown here is derived from an EMBL/GenBank/DDBJ whole genome shotgun (WGS) entry which is preliminary data.</text>
</comment>
<keyword evidence="3" id="KW-1185">Reference proteome</keyword>
<name>A0A4Z2IVN1_9TELE</name>
<reference evidence="2 3" key="1">
    <citation type="submission" date="2019-03" db="EMBL/GenBank/DDBJ databases">
        <title>First draft genome of Liparis tanakae, snailfish: a comprehensive survey of snailfish specific genes.</title>
        <authorList>
            <person name="Kim W."/>
            <person name="Song I."/>
            <person name="Jeong J.-H."/>
            <person name="Kim D."/>
            <person name="Kim S."/>
            <person name="Ryu S."/>
            <person name="Song J.Y."/>
            <person name="Lee S.K."/>
        </authorList>
    </citation>
    <scope>NUCLEOTIDE SEQUENCE [LARGE SCALE GENOMIC DNA]</scope>
    <source>
        <tissue evidence="2">Muscle</tissue>
    </source>
</reference>
<sequence length="88" mass="9873">MSSKLRCIIQCFSHNSLRFEELSSPSHAAGKSFAAQPVYRNPALASISNRGRKRRGQEHRRGDELPLSEETDARRTKLISRGAEGMEC</sequence>
<dbReference type="Proteomes" id="UP000314294">
    <property type="component" value="Unassembled WGS sequence"/>
</dbReference>
<dbReference type="EMBL" id="SRLO01000042">
    <property type="protein sequence ID" value="TNN82015.1"/>
    <property type="molecule type" value="Genomic_DNA"/>
</dbReference>
<evidence type="ECO:0000313" key="2">
    <source>
        <dbReference type="EMBL" id="TNN82015.1"/>
    </source>
</evidence>
<gene>
    <name evidence="2" type="ORF">EYF80_007661</name>
</gene>
<proteinExistence type="predicted"/>
<organism evidence="2 3">
    <name type="scientific">Liparis tanakae</name>
    <name type="common">Tanaka's snailfish</name>
    <dbReference type="NCBI Taxonomy" id="230148"/>
    <lineage>
        <taxon>Eukaryota</taxon>
        <taxon>Metazoa</taxon>
        <taxon>Chordata</taxon>
        <taxon>Craniata</taxon>
        <taxon>Vertebrata</taxon>
        <taxon>Euteleostomi</taxon>
        <taxon>Actinopterygii</taxon>
        <taxon>Neopterygii</taxon>
        <taxon>Teleostei</taxon>
        <taxon>Neoteleostei</taxon>
        <taxon>Acanthomorphata</taxon>
        <taxon>Eupercaria</taxon>
        <taxon>Perciformes</taxon>
        <taxon>Cottioidei</taxon>
        <taxon>Cottales</taxon>
        <taxon>Liparidae</taxon>
        <taxon>Liparis</taxon>
    </lineage>
</organism>
<evidence type="ECO:0000256" key="1">
    <source>
        <dbReference type="SAM" id="MobiDB-lite"/>
    </source>
</evidence>